<dbReference type="Gene3D" id="3.40.525.10">
    <property type="entry name" value="CRAL-TRIO lipid binding domain"/>
    <property type="match status" value="2"/>
</dbReference>
<dbReference type="WBParaSite" id="PSAMB.scaffold3454size18215.g21511.t1">
    <property type="protein sequence ID" value="PSAMB.scaffold3454size18215.g21511.t1"/>
    <property type="gene ID" value="PSAMB.scaffold3454size18215.g21511"/>
</dbReference>
<dbReference type="Pfam" id="PF00650">
    <property type="entry name" value="CRAL_TRIO"/>
    <property type="match status" value="1"/>
</dbReference>
<organism evidence="2 3">
    <name type="scientific">Plectus sambesii</name>
    <dbReference type="NCBI Taxonomy" id="2011161"/>
    <lineage>
        <taxon>Eukaryota</taxon>
        <taxon>Metazoa</taxon>
        <taxon>Ecdysozoa</taxon>
        <taxon>Nematoda</taxon>
        <taxon>Chromadorea</taxon>
        <taxon>Plectida</taxon>
        <taxon>Plectina</taxon>
        <taxon>Plectoidea</taxon>
        <taxon>Plectidae</taxon>
        <taxon>Plectus</taxon>
    </lineage>
</organism>
<evidence type="ECO:0000313" key="3">
    <source>
        <dbReference type="WBParaSite" id="PSAMB.scaffold3454size18215.g21511.t1"/>
    </source>
</evidence>
<proteinExistence type="predicted"/>
<dbReference type="InterPro" id="IPR058960">
    <property type="entry name" value="Ctg-1-like_C"/>
</dbReference>
<dbReference type="InterPro" id="IPR036598">
    <property type="entry name" value="GOLD_dom_sf"/>
</dbReference>
<dbReference type="PROSITE" id="PS50191">
    <property type="entry name" value="CRAL_TRIO"/>
    <property type="match status" value="1"/>
</dbReference>
<dbReference type="Proteomes" id="UP000887566">
    <property type="component" value="Unplaced"/>
</dbReference>
<dbReference type="InterPro" id="IPR001251">
    <property type="entry name" value="CRAL-TRIO_dom"/>
</dbReference>
<dbReference type="PANTHER" id="PTHR47159">
    <property type="entry name" value="PROTEIN CBG07705-RELATED"/>
    <property type="match status" value="1"/>
</dbReference>
<dbReference type="InterPro" id="IPR036865">
    <property type="entry name" value="CRAL-TRIO_dom_sf"/>
</dbReference>
<protein>
    <submittedName>
        <fullName evidence="3">CRAL-TRIO domain-containing protein</fullName>
    </submittedName>
</protein>
<dbReference type="Pfam" id="PF25883">
    <property type="entry name" value="F28H7_8_C"/>
    <property type="match status" value="1"/>
</dbReference>
<dbReference type="InterPro" id="IPR053302">
    <property type="entry name" value="CRAL-TRIO_domain"/>
</dbReference>
<name>A0A914W7I1_9BILA</name>
<evidence type="ECO:0000259" key="1">
    <source>
        <dbReference type="PROSITE" id="PS50191"/>
    </source>
</evidence>
<dbReference type="AlphaFoldDB" id="A0A914W7I1"/>
<dbReference type="SUPFAM" id="SSF101576">
    <property type="entry name" value="Supernatant protein factor (SPF), C-terminal domain"/>
    <property type="match status" value="1"/>
</dbReference>
<accession>A0A914W7I1</accession>
<dbReference type="Gene3D" id="2.60.120.680">
    <property type="entry name" value="GOLD domain"/>
    <property type="match status" value="1"/>
</dbReference>
<reference evidence="3" key="1">
    <citation type="submission" date="2022-11" db="UniProtKB">
        <authorList>
            <consortium name="WormBaseParasite"/>
        </authorList>
    </citation>
    <scope>IDENTIFICATION</scope>
</reference>
<keyword evidence="2" id="KW-1185">Reference proteome</keyword>
<dbReference type="SUPFAM" id="SSF52087">
    <property type="entry name" value="CRAL/TRIO domain"/>
    <property type="match status" value="1"/>
</dbReference>
<sequence length="414" mass="47891">MAEPTMTAEERSMVDSLREIVKEDLTPFYDTDFNLLRWMQGYNCNLDIIVPKLRNHLHFRKTCWDLDNMHKLPRSHPIQQHWQSGLTGLAGKTENACWDLDNMHKLPRSHPIQQHWQSGLTGLAGKTENAIVNVEQTGANDYWGMLQTYSLSEVMKSRIQDLEIMFMEVMKHERKSGKQTSIVYVMDLGNLKYDKRLLTLMTGPLKLISQFMADHYVELIKYFVIINAPSFIFNLWRIIRPLLPERTKNKVRILGDNWREEILEYADPSALPDFWNVDGQSIFTAKLLRGVKFDENEYFKGEIDKDCKQLQVPAGKIEYISVPAEAGATLKWTIHADGELGFGVFRAENEEETDESLMEMVYPHFSRMAGPTTAPLEDSFVCPKAGVYKIWISNQQAWWHTLKIHYKVSVGNAV</sequence>
<evidence type="ECO:0000313" key="2">
    <source>
        <dbReference type="Proteomes" id="UP000887566"/>
    </source>
</evidence>
<feature type="domain" description="CRAL-TRIO" evidence="1">
    <location>
        <begin position="108"/>
        <end position="275"/>
    </location>
</feature>
<dbReference type="SMART" id="SM00516">
    <property type="entry name" value="SEC14"/>
    <property type="match status" value="1"/>
</dbReference>
<dbReference type="CDD" id="cd00170">
    <property type="entry name" value="SEC14"/>
    <property type="match status" value="1"/>
</dbReference>